<dbReference type="EMBL" id="JABFUD020000008">
    <property type="protein sequence ID" value="KAI5076214.1"/>
    <property type="molecule type" value="Genomic_DNA"/>
</dbReference>
<accession>A0A9D4UYE6</accession>
<proteinExistence type="predicted"/>
<keyword evidence="2" id="KW-1185">Reference proteome</keyword>
<name>A0A9D4UYE6_ADICA</name>
<comment type="caution">
    <text evidence="1">The sequence shown here is derived from an EMBL/GenBank/DDBJ whole genome shotgun (WGS) entry which is preliminary data.</text>
</comment>
<protein>
    <submittedName>
        <fullName evidence="1">Uncharacterized protein</fullName>
    </submittedName>
</protein>
<organism evidence="1 2">
    <name type="scientific">Adiantum capillus-veneris</name>
    <name type="common">Maidenhair fern</name>
    <dbReference type="NCBI Taxonomy" id="13818"/>
    <lineage>
        <taxon>Eukaryota</taxon>
        <taxon>Viridiplantae</taxon>
        <taxon>Streptophyta</taxon>
        <taxon>Embryophyta</taxon>
        <taxon>Tracheophyta</taxon>
        <taxon>Polypodiopsida</taxon>
        <taxon>Polypodiidae</taxon>
        <taxon>Polypodiales</taxon>
        <taxon>Pteridineae</taxon>
        <taxon>Pteridaceae</taxon>
        <taxon>Vittarioideae</taxon>
        <taxon>Adiantum</taxon>
    </lineage>
</organism>
<reference evidence="1" key="1">
    <citation type="submission" date="2021-01" db="EMBL/GenBank/DDBJ databases">
        <title>Adiantum capillus-veneris genome.</title>
        <authorList>
            <person name="Fang Y."/>
            <person name="Liao Q."/>
        </authorList>
    </citation>
    <scope>NUCLEOTIDE SEQUENCE</scope>
    <source>
        <strain evidence="1">H3</strain>
        <tissue evidence="1">Leaf</tissue>
    </source>
</reference>
<gene>
    <name evidence="1" type="ORF">GOP47_0008279</name>
</gene>
<dbReference type="AlphaFoldDB" id="A0A9D4UYE6"/>
<sequence>MWEPPPHMYQWRMMILSSLTFKCPQIDMARFMCQRDDHFDRPLVEKRRTRSIFVDDLALHSDDTTSSEAL</sequence>
<evidence type="ECO:0000313" key="2">
    <source>
        <dbReference type="Proteomes" id="UP000886520"/>
    </source>
</evidence>
<evidence type="ECO:0000313" key="1">
    <source>
        <dbReference type="EMBL" id="KAI5076214.1"/>
    </source>
</evidence>
<dbReference type="Proteomes" id="UP000886520">
    <property type="component" value="Chromosome 8"/>
</dbReference>